<dbReference type="RefSeq" id="WP_146616766.1">
    <property type="nucleotide sequence ID" value="NZ_JACHWI010000001.1"/>
</dbReference>
<dbReference type="InterPro" id="IPR045677">
    <property type="entry name" value="DUF6197"/>
</dbReference>
<reference evidence="1 2" key="1">
    <citation type="submission" date="2018-06" db="EMBL/GenBank/DDBJ databases">
        <title>Genomic Encyclopedia of Type Strains, Phase III (KMG-III): the genomes of soil and plant-associated and newly described type strains.</title>
        <authorList>
            <person name="Whitman W."/>
        </authorList>
    </citation>
    <scope>NUCLEOTIDE SEQUENCE [LARGE SCALE GENOMIC DNA]</scope>
    <source>
        <strain evidence="1 2">CGMCC 4.7090</strain>
    </source>
</reference>
<organism evidence="1 2">
    <name type="scientific">Actinoplanes lutulentus</name>
    <dbReference type="NCBI Taxonomy" id="1287878"/>
    <lineage>
        <taxon>Bacteria</taxon>
        <taxon>Bacillati</taxon>
        <taxon>Actinomycetota</taxon>
        <taxon>Actinomycetes</taxon>
        <taxon>Micromonosporales</taxon>
        <taxon>Micromonosporaceae</taxon>
        <taxon>Actinoplanes</taxon>
    </lineage>
</organism>
<dbReference type="Pfam" id="PF19698">
    <property type="entry name" value="DUF6197"/>
    <property type="match status" value="1"/>
</dbReference>
<keyword evidence="2" id="KW-1185">Reference proteome</keyword>
<gene>
    <name evidence="1" type="ORF">B0I29_104276</name>
</gene>
<name>A0A327ZGF1_9ACTN</name>
<proteinExistence type="predicted"/>
<dbReference type="EMBL" id="QLMJ01000004">
    <property type="protein sequence ID" value="RAK39738.1"/>
    <property type="molecule type" value="Genomic_DNA"/>
</dbReference>
<evidence type="ECO:0000313" key="2">
    <source>
        <dbReference type="Proteomes" id="UP000249341"/>
    </source>
</evidence>
<dbReference type="Proteomes" id="UP000249341">
    <property type="component" value="Unassembled WGS sequence"/>
</dbReference>
<dbReference type="AlphaFoldDB" id="A0A327ZGF1"/>
<accession>A0A327ZGF1</accession>
<protein>
    <submittedName>
        <fullName evidence="1">Uncharacterized protein</fullName>
    </submittedName>
</protein>
<comment type="caution">
    <text evidence="1">The sequence shown here is derived from an EMBL/GenBank/DDBJ whole genome shotgun (WGS) entry which is preliminary data.</text>
</comment>
<dbReference type="OrthoDB" id="3367918at2"/>
<sequence>MTAPSCRPTLPVRDVDDLLYRAAAYLTCHGWTPKGLYKTHGRCFSICPEHGPFCYPASTLGAIRVAVFGHNVVRLDNISAEARHTYTAAVEWLNTYLLAVGYAGQHASVFDWETAPARTRVHAIGALQEAAFAYRRQAEQVAA</sequence>
<evidence type="ECO:0000313" key="1">
    <source>
        <dbReference type="EMBL" id="RAK39738.1"/>
    </source>
</evidence>